<dbReference type="Gene3D" id="2.60.120.200">
    <property type="match status" value="1"/>
</dbReference>
<dbReference type="AlphaFoldDB" id="A0A0P7BZB3"/>
<feature type="chain" id="PRO_5006136449" description="LamG-like jellyroll fold domain-containing protein" evidence="1">
    <location>
        <begin position="20"/>
        <end position="240"/>
    </location>
</feature>
<dbReference type="GO" id="GO:0004553">
    <property type="term" value="F:hydrolase activity, hydrolyzing O-glycosyl compounds"/>
    <property type="evidence" value="ECO:0007669"/>
    <property type="project" value="UniProtKB-ARBA"/>
</dbReference>
<organism evidence="2 3">
    <name type="scientific">Jiulongibacter sediminis</name>
    <dbReference type="NCBI Taxonomy" id="1605367"/>
    <lineage>
        <taxon>Bacteria</taxon>
        <taxon>Pseudomonadati</taxon>
        <taxon>Bacteroidota</taxon>
        <taxon>Cytophagia</taxon>
        <taxon>Cytophagales</taxon>
        <taxon>Leadbetterellaceae</taxon>
        <taxon>Jiulongibacter</taxon>
    </lineage>
</organism>
<keyword evidence="3" id="KW-1185">Reference proteome</keyword>
<evidence type="ECO:0000256" key="1">
    <source>
        <dbReference type="SAM" id="SignalP"/>
    </source>
</evidence>
<evidence type="ECO:0000313" key="3">
    <source>
        <dbReference type="Proteomes" id="UP000050454"/>
    </source>
</evidence>
<accession>A0A0P7BZB3</accession>
<dbReference type="PATRIC" id="fig|1605367.3.peg.140"/>
<name>A0A0P7BZB3_9BACT</name>
<comment type="caution">
    <text evidence="2">The sequence shown here is derived from an EMBL/GenBank/DDBJ whole genome shotgun (WGS) entry which is preliminary data.</text>
</comment>
<proteinExistence type="predicted"/>
<gene>
    <name evidence="2" type="ORF">AFM12_13715</name>
</gene>
<protein>
    <recommendedName>
        <fullName evidence="4">LamG-like jellyroll fold domain-containing protein</fullName>
    </recommendedName>
</protein>
<reference evidence="2 3" key="1">
    <citation type="submission" date="2015-07" db="EMBL/GenBank/DDBJ databases">
        <title>The draft genome sequence of Leadbetterella sp. JN14-9.</title>
        <authorList>
            <person name="Liu Y."/>
            <person name="Du J."/>
            <person name="Shao Z."/>
        </authorList>
    </citation>
    <scope>NUCLEOTIDE SEQUENCE [LARGE SCALE GENOMIC DNA]</scope>
    <source>
        <strain evidence="2 3">JN14-9</strain>
    </source>
</reference>
<dbReference type="EMBL" id="LGTQ01000010">
    <property type="protein sequence ID" value="KPM47555.1"/>
    <property type="molecule type" value="Genomic_DNA"/>
</dbReference>
<feature type="signal peptide" evidence="1">
    <location>
        <begin position="1"/>
        <end position="19"/>
    </location>
</feature>
<dbReference type="GO" id="GO:0005975">
    <property type="term" value="P:carbohydrate metabolic process"/>
    <property type="evidence" value="ECO:0007669"/>
    <property type="project" value="UniProtKB-ARBA"/>
</dbReference>
<keyword evidence="1" id="KW-0732">Signal</keyword>
<dbReference type="PROSITE" id="PS51257">
    <property type="entry name" value="PROKAR_LIPOPROTEIN"/>
    <property type="match status" value="1"/>
</dbReference>
<dbReference type="InterPro" id="IPR013320">
    <property type="entry name" value="ConA-like_dom_sf"/>
</dbReference>
<dbReference type="Proteomes" id="UP000050454">
    <property type="component" value="Unassembled WGS sequence"/>
</dbReference>
<dbReference type="SUPFAM" id="SSF49899">
    <property type="entry name" value="Concanavalin A-like lectins/glucanases"/>
    <property type="match status" value="1"/>
</dbReference>
<dbReference type="RefSeq" id="WP_055149193.1">
    <property type="nucleotide sequence ID" value="NZ_JXSZ01000010.1"/>
</dbReference>
<dbReference type="OrthoDB" id="9814380at2"/>
<evidence type="ECO:0000313" key="2">
    <source>
        <dbReference type="EMBL" id="KPM47555.1"/>
    </source>
</evidence>
<dbReference type="STRING" id="1605367.AFM12_13715"/>
<evidence type="ECO:0008006" key="4">
    <source>
        <dbReference type="Google" id="ProtNLM"/>
    </source>
</evidence>
<dbReference type="Pfam" id="PF13385">
    <property type="entry name" value="Laminin_G_3"/>
    <property type="match status" value="1"/>
</dbReference>
<sequence length="240" mass="26396">MKRLLTLSVFGFAVCTFYACSKINAGPEPEPTSLKIGLIAHLPFDGNADDISDTGLTATVKGTTIVNDRFGNSAGAYYFDGVDDVITYNKPEMLSLGGFEPYTISVWAKPEAVDYTNIMISKFNGGVLAGWYVGVNADSSAQVYRNVGPWAGKTDTKITYGKFNHILTTYDGKNLNIYINGKLESSTPFTSHPYDRKTEIAVGGTHSQNKLISRYLGTIDEIRIYDRVLEAEEIEWLADN</sequence>